<gene>
    <name evidence="4" type="ORF">IM660_11935</name>
</gene>
<dbReference type="EMBL" id="CP063169">
    <property type="protein sequence ID" value="QOR72745.1"/>
    <property type="molecule type" value="Genomic_DNA"/>
</dbReference>
<evidence type="ECO:0000313" key="5">
    <source>
        <dbReference type="Proteomes" id="UP000593758"/>
    </source>
</evidence>
<reference evidence="4 5" key="1">
    <citation type="submission" date="2020-10" db="EMBL/GenBank/DDBJ databases">
        <title>Haloactinobacterium sp. RN3S43, a bacterium isolated from saline soil.</title>
        <authorList>
            <person name="Sun J.-Q."/>
        </authorList>
    </citation>
    <scope>NUCLEOTIDE SEQUENCE [LARGE SCALE GENOMIC DNA]</scope>
    <source>
        <strain evidence="4 5">RN3S43</strain>
    </source>
</reference>
<name>A0A7M1SYX8_9MICO</name>
<accession>A0A7M1SYX8</accession>
<dbReference type="GO" id="GO:0051287">
    <property type="term" value="F:NAD binding"/>
    <property type="evidence" value="ECO:0007669"/>
    <property type="project" value="InterPro"/>
</dbReference>
<keyword evidence="2" id="KW-0520">NAD</keyword>
<proteinExistence type="predicted"/>
<sequence length="308" mass="32252">MAQVQAAAAGCAVYRVESLAPESVRAAGADPGQVCAVLGAGPADDLSGLPALRWVHSGAAGVDGWLSAGTPPEHVVLTSAVGNGAIPLAEHALMLMLMLSREAPRWFAAQQRRVWDRFTHGELAGSTLGIIGYGNSGRDLAAKAQACHMSVQALRRGASEAEEVDDAGVRVFRGRAGLEQVLATSDHVVVTAPWTPQTQDLIGTDELALMKQTAFLTVISRGGIVSEEPLIEALRTGTIAGAGLDAHATEPLPASSPLWDLENVIVTPHNGATTAATARRGTEIMLDNVARWARGEELRNVVDRAHGY</sequence>
<protein>
    <submittedName>
        <fullName evidence="4">D-2-hydroxyacid dehydrogenase</fullName>
    </submittedName>
</protein>
<organism evidence="4 5">
    <name type="scientific">Ruania alkalisoli</name>
    <dbReference type="NCBI Taxonomy" id="2779775"/>
    <lineage>
        <taxon>Bacteria</taxon>
        <taxon>Bacillati</taxon>
        <taxon>Actinomycetota</taxon>
        <taxon>Actinomycetes</taxon>
        <taxon>Micrococcales</taxon>
        <taxon>Ruaniaceae</taxon>
        <taxon>Ruania</taxon>
    </lineage>
</organism>
<dbReference type="Gene3D" id="3.40.50.720">
    <property type="entry name" value="NAD(P)-binding Rossmann-like Domain"/>
    <property type="match status" value="2"/>
</dbReference>
<evidence type="ECO:0000256" key="1">
    <source>
        <dbReference type="ARBA" id="ARBA00023002"/>
    </source>
</evidence>
<evidence type="ECO:0000259" key="3">
    <source>
        <dbReference type="Pfam" id="PF02826"/>
    </source>
</evidence>
<dbReference type="PANTHER" id="PTHR43333:SF1">
    <property type="entry name" value="D-ISOMER SPECIFIC 2-HYDROXYACID DEHYDROGENASE NAD-BINDING DOMAIN-CONTAINING PROTEIN"/>
    <property type="match status" value="1"/>
</dbReference>
<dbReference type="KEGG" id="halt:IM660_11935"/>
<dbReference type="InterPro" id="IPR036291">
    <property type="entry name" value="NAD(P)-bd_dom_sf"/>
</dbReference>
<dbReference type="SUPFAM" id="SSF52283">
    <property type="entry name" value="Formate/glycerate dehydrogenase catalytic domain-like"/>
    <property type="match status" value="1"/>
</dbReference>
<dbReference type="SUPFAM" id="SSF51735">
    <property type="entry name" value="NAD(P)-binding Rossmann-fold domains"/>
    <property type="match status" value="1"/>
</dbReference>
<dbReference type="GO" id="GO:0016491">
    <property type="term" value="F:oxidoreductase activity"/>
    <property type="evidence" value="ECO:0007669"/>
    <property type="project" value="UniProtKB-KW"/>
</dbReference>
<feature type="domain" description="D-isomer specific 2-hydroxyacid dehydrogenase NAD-binding" evidence="3">
    <location>
        <begin position="93"/>
        <end position="271"/>
    </location>
</feature>
<dbReference type="Pfam" id="PF02826">
    <property type="entry name" value="2-Hacid_dh_C"/>
    <property type="match status" value="1"/>
</dbReference>
<evidence type="ECO:0000256" key="2">
    <source>
        <dbReference type="ARBA" id="ARBA00023027"/>
    </source>
</evidence>
<dbReference type="CDD" id="cd05300">
    <property type="entry name" value="2-Hacid_dh_1"/>
    <property type="match status" value="1"/>
</dbReference>
<keyword evidence="5" id="KW-1185">Reference proteome</keyword>
<keyword evidence="1" id="KW-0560">Oxidoreductase</keyword>
<dbReference type="AlphaFoldDB" id="A0A7M1SYX8"/>
<evidence type="ECO:0000313" key="4">
    <source>
        <dbReference type="EMBL" id="QOR72745.1"/>
    </source>
</evidence>
<dbReference type="PANTHER" id="PTHR43333">
    <property type="entry name" value="2-HACID_DH_C DOMAIN-CONTAINING PROTEIN"/>
    <property type="match status" value="1"/>
</dbReference>
<dbReference type="InterPro" id="IPR006140">
    <property type="entry name" value="D-isomer_DH_NAD-bd"/>
</dbReference>
<dbReference type="Proteomes" id="UP000593758">
    <property type="component" value="Chromosome"/>
</dbReference>